<proteinExistence type="predicted"/>
<organism evidence="1 2">
    <name type="scientific">Pseudopedobacter saltans</name>
    <dbReference type="NCBI Taxonomy" id="151895"/>
    <lineage>
        <taxon>Bacteria</taxon>
        <taxon>Pseudomonadati</taxon>
        <taxon>Bacteroidota</taxon>
        <taxon>Sphingobacteriia</taxon>
        <taxon>Sphingobacteriales</taxon>
        <taxon>Sphingobacteriaceae</taxon>
        <taxon>Pseudopedobacter</taxon>
    </lineage>
</organism>
<dbReference type="AlphaFoldDB" id="A0A2W5EAP6"/>
<accession>A0A2W5EAP6</accession>
<name>A0A2W5EAP6_9SPHI</name>
<protein>
    <submittedName>
        <fullName evidence="1">Uncharacterized protein</fullName>
    </submittedName>
</protein>
<evidence type="ECO:0000313" key="2">
    <source>
        <dbReference type="Proteomes" id="UP000249645"/>
    </source>
</evidence>
<dbReference type="EMBL" id="QFOI01000646">
    <property type="protein sequence ID" value="PZP39803.1"/>
    <property type="molecule type" value="Genomic_DNA"/>
</dbReference>
<dbReference type="Proteomes" id="UP000249645">
    <property type="component" value="Unassembled WGS sequence"/>
</dbReference>
<gene>
    <name evidence="1" type="ORF">DI598_19715</name>
</gene>
<comment type="caution">
    <text evidence="1">The sequence shown here is derived from an EMBL/GenBank/DDBJ whole genome shotgun (WGS) entry which is preliminary data.</text>
</comment>
<evidence type="ECO:0000313" key="1">
    <source>
        <dbReference type="EMBL" id="PZP39803.1"/>
    </source>
</evidence>
<sequence>MLIIRKDKFFRNFVLGIKNIKFNFFEFQDFLSFDFILIIENQTFCYENVRGILFETRVNTKSSFFS</sequence>
<reference evidence="1 2" key="1">
    <citation type="submission" date="2017-11" db="EMBL/GenBank/DDBJ databases">
        <title>Infants hospitalized years apart are colonized by the same room-sourced microbial strains.</title>
        <authorList>
            <person name="Brooks B."/>
            <person name="Olm M.R."/>
            <person name="Firek B.A."/>
            <person name="Baker R."/>
            <person name="Thomas B.C."/>
            <person name="Morowitz M.J."/>
            <person name="Banfield J.F."/>
        </authorList>
    </citation>
    <scope>NUCLEOTIDE SEQUENCE [LARGE SCALE GENOMIC DNA]</scope>
    <source>
        <strain evidence="1">S2_009_000_R2_76</strain>
    </source>
</reference>